<reference evidence="8 9" key="1">
    <citation type="submission" date="2023-10" db="EMBL/GenBank/DDBJ databases">
        <title>Rubellicoccus peritrichatus gen. nov., sp. nov., isolated from an algae of coral reef tank.</title>
        <authorList>
            <person name="Luo J."/>
        </authorList>
    </citation>
    <scope>NUCLEOTIDE SEQUENCE [LARGE SCALE GENOMIC DNA]</scope>
    <source>
        <strain evidence="8 9">CR14</strain>
    </source>
</reference>
<comment type="catalytic activity">
    <reaction evidence="3 4">
        <text>an acyl phosphate + H2O = a carboxylate + phosphate + H(+)</text>
        <dbReference type="Rhea" id="RHEA:14965"/>
        <dbReference type="ChEBI" id="CHEBI:15377"/>
        <dbReference type="ChEBI" id="CHEBI:15378"/>
        <dbReference type="ChEBI" id="CHEBI:29067"/>
        <dbReference type="ChEBI" id="CHEBI:43474"/>
        <dbReference type="ChEBI" id="CHEBI:59918"/>
        <dbReference type="EC" id="3.6.1.7"/>
    </reaction>
</comment>
<evidence type="ECO:0000259" key="7">
    <source>
        <dbReference type="PROSITE" id="PS51160"/>
    </source>
</evidence>
<dbReference type="PANTHER" id="PTHR47268:SF4">
    <property type="entry name" value="ACYLPHOSPHATASE"/>
    <property type="match status" value="1"/>
</dbReference>
<dbReference type="InterPro" id="IPR036046">
    <property type="entry name" value="Acylphosphatase-like_dom_sf"/>
</dbReference>
<feature type="active site" evidence="4">
    <location>
        <position position="40"/>
    </location>
</feature>
<dbReference type="Proteomes" id="UP001304300">
    <property type="component" value="Chromosome"/>
</dbReference>
<dbReference type="RefSeq" id="WP_317833615.1">
    <property type="nucleotide sequence ID" value="NZ_CP136920.1"/>
</dbReference>
<evidence type="ECO:0000256" key="4">
    <source>
        <dbReference type="PROSITE-ProRule" id="PRU00520"/>
    </source>
</evidence>
<keyword evidence="4" id="KW-0378">Hydrolase</keyword>
<dbReference type="Pfam" id="PF00708">
    <property type="entry name" value="Acylphosphatase"/>
    <property type="match status" value="1"/>
</dbReference>
<dbReference type="InterPro" id="IPR001792">
    <property type="entry name" value="Acylphosphatase-like_dom"/>
</dbReference>
<feature type="region of interest" description="Disordered" evidence="6">
    <location>
        <begin position="74"/>
        <end position="93"/>
    </location>
</feature>
<proteinExistence type="inferred from homology"/>
<gene>
    <name evidence="8" type="ORF">RZN69_21460</name>
</gene>
<evidence type="ECO:0000256" key="1">
    <source>
        <dbReference type="ARBA" id="ARBA00005614"/>
    </source>
</evidence>
<evidence type="ECO:0000313" key="9">
    <source>
        <dbReference type="Proteomes" id="UP001304300"/>
    </source>
</evidence>
<accession>A0AAQ3LBD0</accession>
<keyword evidence="9" id="KW-1185">Reference proteome</keyword>
<sequence length="93" mass="10432">MSRTVTRLEIFFSGRVQGVGFRYATFQVAKEFEVNGEVKNLADGRVQLVAEGTAKEVNAFADEVKERMSPFIRKTEDMTSSGEPGYKNFSITQ</sequence>
<protein>
    <recommendedName>
        <fullName evidence="2 4">acylphosphatase</fullName>
        <ecNumber evidence="2 4">3.6.1.7</ecNumber>
    </recommendedName>
</protein>
<dbReference type="PANTHER" id="PTHR47268">
    <property type="entry name" value="ACYLPHOSPHATASE"/>
    <property type="match status" value="1"/>
</dbReference>
<dbReference type="GO" id="GO:0003998">
    <property type="term" value="F:acylphosphatase activity"/>
    <property type="evidence" value="ECO:0007669"/>
    <property type="project" value="UniProtKB-EC"/>
</dbReference>
<feature type="domain" description="Acylphosphatase-like" evidence="7">
    <location>
        <begin position="7"/>
        <end position="93"/>
    </location>
</feature>
<evidence type="ECO:0000313" key="8">
    <source>
        <dbReference type="EMBL" id="WOO41197.1"/>
    </source>
</evidence>
<dbReference type="SUPFAM" id="SSF54975">
    <property type="entry name" value="Acylphosphatase/BLUF domain-like"/>
    <property type="match status" value="1"/>
</dbReference>
<evidence type="ECO:0000256" key="5">
    <source>
        <dbReference type="RuleBase" id="RU004168"/>
    </source>
</evidence>
<evidence type="ECO:0000256" key="6">
    <source>
        <dbReference type="SAM" id="MobiDB-lite"/>
    </source>
</evidence>
<name>A0AAQ3LBD0_9BACT</name>
<evidence type="ECO:0000256" key="2">
    <source>
        <dbReference type="ARBA" id="ARBA00012150"/>
    </source>
</evidence>
<organism evidence="8 9">
    <name type="scientific">Rubellicoccus peritrichatus</name>
    <dbReference type="NCBI Taxonomy" id="3080537"/>
    <lineage>
        <taxon>Bacteria</taxon>
        <taxon>Pseudomonadati</taxon>
        <taxon>Verrucomicrobiota</taxon>
        <taxon>Opitutia</taxon>
        <taxon>Puniceicoccales</taxon>
        <taxon>Cerasicoccaceae</taxon>
        <taxon>Rubellicoccus</taxon>
    </lineage>
</organism>
<dbReference type="KEGG" id="puo:RZN69_21460"/>
<dbReference type="PROSITE" id="PS51160">
    <property type="entry name" value="ACYLPHOSPHATASE_3"/>
    <property type="match status" value="1"/>
</dbReference>
<feature type="active site" evidence="4">
    <location>
        <position position="22"/>
    </location>
</feature>
<dbReference type="Gene3D" id="3.30.70.100">
    <property type="match status" value="1"/>
</dbReference>
<dbReference type="EMBL" id="CP136920">
    <property type="protein sequence ID" value="WOO41197.1"/>
    <property type="molecule type" value="Genomic_DNA"/>
</dbReference>
<evidence type="ECO:0000256" key="3">
    <source>
        <dbReference type="ARBA" id="ARBA00047645"/>
    </source>
</evidence>
<comment type="similarity">
    <text evidence="1 5">Belongs to the acylphosphatase family.</text>
</comment>
<dbReference type="AlphaFoldDB" id="A0AAQ3LBD0"/>
<dbReference type="InterPro" id="IPR020456">
    <property type="entry name" value="Acylphosphatase"/>
</dbReference>
<dbReference type="EC" id="3.6.1.7" evidence="2 4"/>